<sequence>MITALLLKFIMLNIVVQNKFTVSNYLRSEANLLKVLNAYINERELYLTEAVRYLNVIERSYNNVKDSIYKTCSNNSLSNVWYEYLTYKRVLVDWTIFVRFLSNDTNISDLIAKSIYDNNRGMYADFIMEQNDLKLLRAVQQLTKTIHNATKEKPIADTQNKQHIKDTQLQIKQKMILKLKKLKETVNKFLKDTKVNKNASLTYWANYKELCRGEIMQNQSDNNLKCRYFHNNKPYLYIGPLKLEELHAGLPVYMYHDVLYDKEIEEIQELLKKQNMYISQGTETIYRVSKVTWLHRKAMLKLQRRMELMTNLDMESAENIQVGIYGIAGHYLPHYDTGLAKNAAPYRRLATLLFYMSDTKKGGATVFTNLKLAVWPKKGSAVFWYNLKPDYEVDTRSLHAGCPLYVGTKSVLNIWIRRYRQEFRKPCMRDQRDTFIF</sequence>
<dbReference type="AlphaFoldDB" id="A0A8K0D104"/>
<dbReference type="InterPro" id="IPR045054">
    <property type="entry name" value="P4HA-like"/>
</dbReference>
<feature type="signal peptide" evidence="7">
    <location>
        <begin position="1"/>
        <end position="17"/>
    </location>
</feature>
<evidence type="ECO:0000256" key="5">
    <source>
        <dbReference type="ARBA" id="ARBA00023002"/>
    </source>
</evidence>
<keyword evidence="7" id="KW-0732">Signal</keyword>
<dbReference type="InterPro" id="IPR006620">
    <property type="entry name" value="Pro_4_hyd_alph"/>
</dbReference>
<comment type="cofactor">
    <cofactor evidence="1">
        <name>L-ascorbate</name>
        <dbReference type="ChEBI" id="CHEBI:38290"/>
    </cofactor>
</comment>
<keyword evidence="4" id="KW-0223">Dioxygenase</keyword>
<evidence type="ECO:0000256" key="6">
    <source>
        <dbReference type="ARBA" id="ARBA00023004"/>
    </source>
</evidence>
<dbReference type="InterPro" id="IPR044862">
    <property type="entry name" value="Pro_4_hyd_alph_FE2OG_OXY"/>
</dbReference>
<keyword evidence="6" id="KW-0408">Iron</keyword>
<protein>
    <recommendedName>
        <fullName evidence="8">Fe2OG dioxygenase domain-containing protein</fullName>
    </recommendedName>
</protein>
<keyword evidence="3" id="KW-0847">Vitamin C</keyword>
<dbReference type="GO" id="GO:0031418">
    <property type="term" value="F:L-ascorbic acid binding"/>
    <property type="evidence" value="ECO:0007669"/>
    <property type="project" value="UniProtKB-KW"/>
</dbReference>
<dbReference type="Gene3D" id="2.60.120.620">
    <property type="entry name" value="q2cbj1_9rhob like domain"/>
    <property type="match status" value="1"/>
</dbReference>
<evidence type="ECO:0000256" key="2">
    <source>
        <dbReference type="ARBA" id="ARBA00022723"/>
    </source>
</evidence>
<evidence type="ECO:0000256" key="1">
    <source>
        <dbReference type="ARBA" id="ARBA00001961"/>
    </source>
</evidence>
<evidence type="ECO:0000313" key="10">
    <source>
        <dbReference type="Proteomes" id="UP000801492"/>
    </source>
</evidence>
<dbReference type="EMBL" id="VTPC01006950">
    <property type="protein sequence ID" value="KAF2894498.1"/>
    <property type="molecule type" value="Genomic_DNA"/>
</dbReference>
<dbReference type="PANTHER" id="PTHR10869">
    <property type="entry name" value="PROLYL 4-HYDROXYLASE ALPHA SUBUNIT"/>
    <property type="match status" value="1"/>
</dbReference>
<dbReference type="SMART" id="SM00702">
    <property type="entry name" value="P4Hc"/>
    <property type="match status" value="1"/>
</dbReference>
<evidence type="ECO:0000256" key="3">
    <source>
        <dbReference type="ARBA" id="ARBA00022896"/>
    </source>
</evidence>
<dbReference type="GO" id="GO:0005783">
    <property type="term" value="C:endoplasmic reticulum"/>
    <property type="evidence" value="ECO:0007669"/>
    <property type="project" value="TreeGrafter"/>
</dbReference>
<organism evidence="9 10">
    <name type="scientific">Ignelater luminosus</name>
    <name type="common">Cucubano</name>
    <name type="synonym">Pyrophorus luminosus</name>
    <dbReference type="NCBI Taxonomy" id="2038154"/>
    <lineage>
        <taxon>Eukaryota</taxon>
        <taxon>Metazoa</taxon>
        <taxon>Ecdysozoa</taxon>
        <taxon>Arthropoda</taxon>
        <taxon>Hexapoda</taxon>
        <taxon>Insecta</taxon>
        <taxon>Pterygota</taxon>
        <taxon>Neoptera</taxon>
        <taxon>Endopterygota</taxon>
        <taxon>Coleoptera</taxon>
        <taxon>Polyphaga</taxon>
        <taxon>Elateriformia</taxon>
        <taxon>Elateroidea</taxon>
        <taxon>Elateridae</taxon>
        <taxon>Agrypninae</taxon>
        <taxon>Pyrophorini</taxon>
        <taxon>Ignelater</taxon>
    </lineage>
</organism>
<dbReference type="PANTHER" id="PTHR10869:SF244">
    <property type="entry name" value="PROLYL 4-HYDROXYLASE SUBUNIT ALPHA-2"/>
    <property type="match status" value="1"/>
</dbReference>
<gene>
    <name evidence="9" type="ORF">ILUMI_11698</name>
</gene>
<reference evidence="9" key="1">
    <citation type="submission" date="2019-08" db="EMBL/GenBank/DDBJ databases">
        <title>The genome of the North American firefly Photinus pyralis.</title>
        <authorList>
            <consortium name="Photinus pyralis genome working group"/>
            <person name="Fallon T.R."/>
            <person name="Sander Lower S.E."/>
            <person name="Weng J.-K."/>
        </authorList>
    </citation>
    <scope>NUCLEOTIDE SEQUENCE</scope>
    <source>
        <strain evidence="9">TRF0915ILg1</strain>
        <tissue evidence="9">Whole body</tissue>
    </source>
</reference>
<dbReference type="GO" id="GO:0005506">
    <property type="term" value="F:iron ion binding"/>
    <property type="evidence" value="ECO:0007669"/>
    <property type="project" value="InterPro"/>
</dbReference>
<evidence type="ECO:0000256" key="4">
    <source>
        <dbReference type="ARBA" id="ARBA00022964"/>
    </source>
</evidence>
<dbReference type="InterPro" id="IPR005123">
    <property type="entry name" value="Oxoglu/Fe-dep_dioxygenase_dom"/>
</dbReference>
<keyword evidence="5" id="KW-0560">Oxidoreductase</keyword>
<comment type="caution">
    <text evidence="9">The sequence shown here is derived from an EMBL/GenBank/DDBJ whole genome shotgun (WGS) entry which is preliminary data.</text>
</comment>
<feature type="domain" description="Fe2OG dioxygenase" evidence="8">
    <location>
        <begin position="316"/>
        <end position="418"/>
    </location>
</feature>
<dbReference type="Proteomes" id="UP000801492">
    <property type="component" value="Unassembled WGS sequence"/>
</dbReference>
<evidence type="ECO:0000313" key="9">
    <source>
        <dbReference type="EMBL" id="KAF2894498.1"/>
    </source>
</evidence>
<accession>A0A8K0D104</accession>
<dbReference type="OrthoDB" id="420380at2759"/>
<keyword evidence="10" id="KW-1185">Reference proteome</keyword>
<proteinExistence type="predicted"/>
<evidence type="ECO:0000256" key="7">
    <source>
        <dbReference type="SAM" id="SignalP"/>
    </source>
</evidence>
<dbReference type="Pfam" id="PF13640">
    <property type="entry name" value="2OG-FeII_Oxy_3"/>
    <property type="match status" value="1"/>
</dbReference>
<evidence type="ECO:0000259" key="8">
    <source>
        <dbReference type="PROSITE" id="PS51471"/>
    </source>
</evidence>
<keyword evidence="2" id="KW-0479">Metal-binding</keyword>
<feature type="chain" id="PRO_5035451176" description="Fe2OG dioxygenase domain-containing protein" evidence="7">
    <location>
        <begin position="18"/>
        <end position="437"/>
    </location>
</feature>
<dbReference type="GO" id="GO:0004656">
    <property type="term" value="F:procollagen-proline 4-dioxygenase activity"/>
    <property type="evidence" value="ECO:0007669"/>
    <property type="project" value="TreeGrafter"/>
</dbReference>
<name>A0A8K0D104_IGNLU</name>
<dbReference type="PROSITE" id="PS51471">
    <property type="entry name" value="FE2OG_OXY"/>
    <property type="match status" value="1"/>
</dbReference>